<keyword evidence="2" id="KW-1185">Reference proteome</keyword>
<comment type="caution">
    <text evidence="1">The sequence shown here is derived from an EMBL/GenBank/DDBJ whole genome shotgun (WGS) entry which is preliminary data.</text>
</comment>
<gene>
    <name evidence="1" type="ORF">AVEN_229521_1</name>
</gene>
<dbReference type="PANTHER" id="PTHR45749">
    <property type="match status" value="1"/>
</dbReference>
<name>A0A4Y2EHP4_ARAVE</name>
<dbReference type="PANTHER" id="PTHR45749:SF35">
    <property type="entry name" value="AC-LIKE TRANSPOSASE-RELATED"/>
    <property type="match status" value="1"/>
</dbReference>
<dbReference type="AlphaFoldDB" id="A0A4Y2EHP4"/>
<organism evidence="1 2">
    <name type="scientific">Araneus ventricosus</name>
    <name type="common">Orbweaver spider</name>
    <name type="synonym">Epeira ventricosa</name>
    <dbReference type="NCBI Taxonomy" id="182803"/>
    <lineage>
        <taxon>Eukaryota</taxon>
        <taxon>Metazoa</taxon>
        <taxon>Ecdysozoa</taxon>
        <taxon>Arthropoda</taxon>
        <taxon>Chelicerata</taxon>
        <taxon>Arachnida</taxon>
        <taxon>Araneae</taxon>
        <taxon>Araneomorphae</taxon>
        <taxon>Entelegynae</taxon>
        <taxon>Araneoidea</taxon>
        <taxon>Araneidae</taxon>
        <taxon>Araneus</taxon>
    </lineage>
</organism>
<dbReference type="OrthoDB" id="6783070at2759"/>
<evidence type="ECO:0000313" key="2">
    <source>
        <dbReference type="Proteomes" id="UP000499080"/>
    </source>
</evidence>
<evidence type="ECO:0008006" key="3">
    <source>
        <dbReference type="Google" id="ProtNLM"/>
    </source>
</evidence>
<accession>A0A4Y2EHP4</accession>
<dbReference type="InterPro" id="IPR012337">
    <property type="entry name" value="RNaseH-like_sf"/>
</dbReference>
<dbReference type="EMBL" id="BGPR01000609">
    <property type="protein sequence ID" value="GBM28337.1"/>
    <property type="molecule type" value="Genomic_DNA"/>
</dbReference>
<dbReference type="Proteomes" id="UP000499080">
    <property type="component" value="Unassembled WGS sequence"/>
</dbReference>
<dbReference type="SUPFAM" id="SSF53098">
    <property type="entry name" value="Ribonuclease H-like"/>
    <property type="match status" value="1"/>
</dbReference>
<reference evidence="1 2" key="1">
    <citation type="journal article" date="2019" name="Sci. Rep.">
        <title>Orb-weaving spider Araneus ventricosus genome elucidates the spidroin gene catalogue.</title>
        <authorList>
            <person name="Kono N."/>
            <person name="Nakamura H."/>
            <person name="Ohtoshi R."/>
            <person name="Moran D.A.P."/>
            <person name="Shinohara A."/>
            <person name="Yoshida Y."/>
            <person name="Fujiwara M."/>
            <person name="Mori M."/>
            <person name="Tomita M."/>
            <person name="Arakawa K."/>
        </authorList>
    </citation>
    <scope>NUCLEOTIDE SEQUENCE [LARGE SCALE GENOMIC DNA]</scope>
</reference>
<proteinExistence type="predicted"/>
<protein>
    <recommendedName>
        <fullName evidence="3">DUF4371 domain-containing protein</fullName>
    </recommendedName>
</protein>
<evidence type="ECO:0000313" key="1">
    <source>
        <dbReference type="EMBL" id="GBM28337.1"/>
    </source>
</evidence>
<sequence length="120" mass="14191">MRGQGYDNEANMKGKHAGLQAEIRDTNPRAFLITCGSHFLNLVVNDMVKSSLEGDNFFNIVQKLYLFFYSSTFRWAIFLKHVEQRTLKPLSNTRWESRIDVMEPLRYQIGQIYEVLLQWR</sequence>